<accession>A0A4R3I2K2</accession>
<evidence type="ECO:0000313" key="2">
    <source>
        <dbReference type="Proteomes" id="UP000295793"/>
    </source>
</evidence>
<evidence type="ECO:0000313" key="1">
    <source>
        <dbReference type="EMBL" id="TCS39997.1"/>
    </source>
</evidence>
<protein>
    <submittedName>
        <fullName evidence="1">Uncharacterized protein</fullName>
    </submittedName>
</protein>
<keyword evidence="2" id="KW-1185">Reference proteome</keyword>
<name>A0A4R3I2K2_9GAMM</name>
<proteinExistence type="predicted"/>
<dbReference type="AlphaFoldDB" id="A0A4R3I2K2"/>
<gene>
    <name evidence="1" type="ORF">BCF53_11190</name>
</gene>
<dbReference type="EMBL" id="SLZR01000011">
    <property type="protein sequence ID" value="TCS39997.1"/>
    <property type="molecule type" value="Genomic_DNA"/>
</dbReference>
<dbReference type="RefSeq" id="WP_132702213.1">
    <property type="nucleotide sequence ID" value="NZ_SLZR01000011.1"/>
</dbReference>
<organism evidence="1 2">
    <name type="scientific">Reinekea marinisedimentorum</name>
    <dbReference type="NCBI Taxonomy" id="230495"/>
    <lineage>
        <taxon>Bacteria</taxon>
        <taxon>Pseudomonadati</taxon>
        <taxon>Pseudomonadota</taxon>
        <taxon>Gammaproteobacteria</taxon>
        <taxon>Oceanospirillales</taxon>
        <taxon>Saccharospirillaceae</taxon>
        <taxon>Reinekea</taxon>
    </lineage>
</organism>
<dbReference type="Proteomes" id="UP000295793">
    <property type="component" value="Unassembled WGS sequence"/>
</dbReference>
<reference evidence="1 2" key="1">
    <citation type="submission" date="2019-03" db="EMBL/GenBank/DDBJ databases">
        <title>Genomic Encyclopedia of Archaeal and Bacterial Type Strains, Phase II (KMG-II): from individual species to whole genera.</title>
        <authorList>
            <person name="Goeker M."/>
        </authorList>
    </citation>
    <scope>NUCLEOTIDE SEQUENCE [LARGE SCALE GENOMIC DNA]</scope>
    <source>
        <strain evidence="1 2">DSM 15388</strain>
    </source>
</reference>
<sequence>MTVGVDHASPNEQFENREPIRAYSQSVNLPVDRVCLPFPETGMDIDAIGAYLEKSELEPA</sequence>
<comment type="caution">
    <text evidence="1">The sequence shown here is derived from an EMBL/GenBank/DDBJ whole genome shotgun (WGS) entry which is preliminary data.</text>
</comment>